<dbReference type="PANTHER" id="PTHR43194">
    <property type="entry name" value="HYDROLASE ALPHA/BETA FOLD FAMILY"/>
    <property type="match status" value="1"/>
</dbReference>
<dbReference type="SUPFAM" id="SSF53474">
    <property type="entry name" value="alpha/beta-Hydrolases"/>
    <property type="match status" value="1"/>
</dbReference>
<protein>
    <submittedName>
        <fullName evidence="2">Alpha/beta hydrolase</fullName>
    </submittedName>
</protein>
<evidence type="ECO:0000313" key="3">
    <source>
        <dbReference type="Proteomes" id="UP000509303"/>
    </source>
</evidence>
<gene>
    <name evidence="2" type="ORF">HUT08_31825</name>
</gene>
<dbReference type="Pfam" id="PF12697">
    <property type="entry name" value="Abhydrolase_6"/>
    <property type="match status" value="1"/>
</dbReference>
<dbReference type="AlphaFoldDB" id="A0A7H8NFX7"/>
<evidence type="ECO:0000259" key="1">
    <source>
        <dbReference type="Pfam" id="PF12697"/>
    </source>
</evidence>
<keyword evidence="3" id="KW-1185">Reference proteome</keyword>
<proteinExistence type="predicted"/>
<keyword evidence="2" id="KW-0378">Hydrolase</keyword>
<dbReference type="EMBL" id="CP054929">
    <property type="protein sequence ID" value="QKW53375.1"/>
    <property type="molecule type" value="Genomic_DNA"/>
</dbReference>
<organism evidence="2 3">
    <name type="scientific">Streptomyces buecherae</name>
    <dbReference type="NCBI Taxonomy" id="2763006"/>
    <lineage>
        <taxon>Bacteria</taxon>
        <taxon>Bacillati</taxon>
        <taxon>Actinomycetota</taxon>
        <taxon>Actinomycetes</taxon>
        <taxon>Kitasatosporales</taxon>
        <taxon>Streptomycetaceae</taxon>
        <taxon>Streptomyces</taxon>
    </lineage>
</organism>
<dbReference type="PANTHER" id="PTHR43194:SF2">
    <property type="entry name" value="PEROXISOMAL MEMBRANE PROTEIN LPX1"/>
    <property type="match status" value="1"/>
</dbReference>
<evidence type="ECO:0000313" key="2">
    <source>
        <dbReference type="EMBL" id="QKW53375.1"/>
    </source>
</evidence>
<sequence>MDHATPRVKATLSDEGQRLFDLFRRPQGRSRPRPGERAAMEGARWGRLTVGDTAVVTYRWGDGARPVLLVHGWESRASRYAKVVTRLLELGYSPLAFDAPGHGESAGDSTTLIEYRDAIVQLHEAHGPFEAVVAHSFGVTASFLALRDGVRARRVVAISSVPDFGYVVDAFCARTGLTPRLRDELRHRIERNLYPGEADLWTRFSVLTGAADPRPPLLLVHDEDDEVVGPEQARRIAAAYGERARTLTTRRFGHRRILGSPPLVAAVGDFVSTGAVSGGLPGAEAAR</sequence>
<reference evidence="2 3" key="1">
    <citation type="submission" date="2020-06" db="EMBL/GenBank/DDBJ databases">
        <title>Genome mining for natural products.</title>
        <authorList>
            <person name="Zhang B."/>
            <person name="Shi J."/>
            <person name="Ge H."/>
        </authorList>
    </citation>
    <scope>NUCLEOTIDE SEQUENCE [LARGE SCALE GENOMIC DNA]</scope>
    <source>
        <strain evidence="2 3">NA00687</strain>
    </source>
</reference>
<dbReference type="InterPro" id="IPR000073">
    <property type="entry name" value="AB_hydrolase_1"/>
</dbReference>
<dbReference type="Proteomes" id="UP000509303">
    <property type="component" value="Chromosome"/>
</dbReference>
<dbReference type="RefSeq" id="WP_176165081.1">
    <property type="nucleotide sequence ID" value="NZ_CP054929.1"/>
</dbReference>
<accession>A0A7H8NFX7</accession>
<dbReference type="GO" id="GO:0016787">
    <property type="term" value="F:hydrolase activity"/>
    <property type="evidence" value="ECO:0007669"/>
    <property type="project" value="UniProtKB-KW"/>
</dbReference>
<feature type="domain" description="AB hydrolase-1" evidence="1">
    <location>
        <begin position="67"/>
        <end position="238"/>
    </location>
</feature>
<name>A0A7H8NFX7_9ACTN</name>
<dbReference type="InterPro" id="IPR050228">
    <property type="entry name" value="Carboxylesterase_BioH"/>
</dbReference>
<dbReference type="Gene3D" id="3.40.50.1820">
    <property type="entry name" value="alpha/beta hydrolase"/>
    <property type="match status" value="1"/>
</dbReference>
<dbReference type="InterPro" id="IPR029058">
    <property type="entry name" value="AB_hydrolase_fold"/>
</dbReference>